<evidence type="ECO:0000313" key="2">
    <source>
        <dbReference type="EMBL" id="QCT71117.1"/>
    </source>
</evidence>
<keyword evidence="1" id="KW-0812">Transmembrane</keyword>
<accession>A0A4P9C6R7</accession>
<evidence type="ECO:0000256" key="1">
    <source>
        <dbReference type="SAM" id="Phobius"/>
    </source>
</evidence>
<protein>
    <submittedName>
        <fullName evidence="2">Uncharacterized protein</fullName>
    </submittedName>
</protein>
<dbReference type="EMBL" id="CP029487">
    <property type="protein sequence ID" value="QCT71117.1"/>
    <property type="molecule type" value="Genomic_DNA"/>
</dbReference>
<name>A0A4P9C6R7_EUBML</name>
<organism evidence="2 3">
    <name type="scientific">Eubacterium maltosivorans</name>
    <dbReference type="NCBI Taxonomy" id="2041044"/>
    <lineage>
        <taxon>Bacteria</taxon>
        <taxon>Bacillati</taxon>
        <taxon>Bacillota</taxon>
        <taxon>Clostridia</taxon>
        <taxon>Eubacteriales</taxon>
        <taxon>Eubacteriaceae</taxon>
        <taxon>Eubacterium</taxon>
    </lineage>
</organism>
<feature type="transmembrane region" description="Helical" evidence="1">
    <location>
        <begin position="25"/>
        <end position="49"/>
    </location>
</feature>
<keyword evidence="3" id="KW-1185">Reference proteome</keyword>
<dbReference type="KEGG" id="emt:CPZ25_007185"/>
<evidence type="ECO:0000313" key="3">
    <source>
        <dbReference type="Proteomes" id="UP000218387"/>
    </source>
</evidence>
<dbReference type="Proteomes" id="UP000218387">
    <property type="component" value="Chromosome"/>
</dbReference>
<keyword evidence="1" id="KW-1133">Transmembrane helix</keyword>
<dbReference type="AlphaFoldDB" id="A0A4P9C6R7"/>
<keyword evidence="1" id="KW-0472">Membrane</keyword>
<sequence>MPETTAEIVINALIALMRIVNQTAIVLRIAVFIELVLIMILAVILAGGFRRIMSDLIGRRRN</sequence>
<proteinExistence type="predicted"/>
<reference evidence="2 3" key="1">
    <citation type="submission" date="2018-05" db="EMBL/GenBank/DDBJ databases">
        <title>Genome comparison of Eubacterium sp.</title>
        <authorList>
            <person name="Feng Y."/>
            <person name="Sanchez-Andrea I."/>
            <person name="Stams A.J.M."/>
            <person name="De Vos W.M."/>
        </authorList>
    </citation>
    <scope>NUCLEOTIDE SEQUENCE [LARGE SCALE GENOMIC DNA]</scope>
    <source>
        <strain evidence="2 3">YI</strain>
    </source>
</reference>
<gene>
    <name evidence="2" type="ORF">CPZ25_007185</name>
</gene>